<protein>
    <recommendedName>
        <fullName evidence="4">Apextrin C-terminal domain-containing protein</fullName>
    </recommendedName>
</protein>
<feature type="chain" id="PRO_5008898596" description="Apextrin C-terminal domain-containing protein" evidence="1">
    <location>
        <begin position="21"/>
        <end position="558"/>
    </location>
</feature>
<accession>A0A1D1VMA9</accession>
<name>A0A1D1VMA9_RAMVA</name>
<organism evidence="2 3">
    <name type="scientific">Ramazzottius varieornatus</name>
    <name type="common">Water bear</name>
    <name type="synonym">Tardigrade</name>
    <dbReference type="NCBI Taxonomy" id="947166"/>
    <lineage>
        <taxon>Eukaryota</taxon>
        <taxon>Metazoa</taxon>
        <taxon>Ecdysozoa</taxon>
        <taxon>Tardigrada</taxon>
        <taxon>Eutardigrada</taxon>
        <taxon>Parachela</taxon>
        <taxon>Hypsibioidea</taxon>
        <taxon>Ramazzottiidae</taxon>
        <taxon>Ramazzottius</taxon>
    </lineage>
</organism>
<dbReference type="EMBL" id="BDGG01000007">
    <property type="protein sequence ID" value="GAV01966.1"/>
    <property type="molecule type" value="Genomic_DNA"/>
</dbReference>
<dbReference type="OrthoDB" id="10064764at2759"/>
<proteinExistence type="predicted"/>
<evidence type="ECO:0000313" key="2">
    <source>
        <dbReference type="EMBL" id="GAV01966.1"/>
    </source>
</evidence>
<gene>
    <name evidence="2" type="primary">RvY_12589-1</name>
    <name evidence="2" type="synonym">RvY_12589.1</name>
    <name evidence="2" type="ORF">RvY_12589</name>
</gene>
<keyword evidence="3" id="KW-1185">Reference proteome</keyword>
<evidence type="ECO:0000256" key="1">
    <source>
        <dbReference type="SAM" id="SignalP"/>
    </source>
</evidence>
<dbReference type="Proteomes" id="UP000186922">
    <property type="component" value="Unassembled WGS sequence"/>
</dbReference>
<sequence length="558" mass="61233">MFGKTVCIVLTVVALQEGHGYYTSRRCYGTGDCHLLTKNQDGGFDDASHQWLSECNDGEGVVAIRDDDTHFEGLSGIWCSFLFPMKQSTKGVYPYYPSCAVRNLTAGEYHCRGEGQNNQTQNLFVSGIYKEPDERQAFVPSLMKCCETPSEYRIDHSNCHYKKTFDRFGEHYTGEWLVKCDSHFVATGIGKDVNPWDSKEHFTWVQCCPLLYTPKAAITLLPATIKASSTQYLVSPAAENLNQVPILNDPGQVQQMSSSARADIFPALYLTASGQSPVQTTTIDGASTGQWLPKLPLPATQSLHGLQTIPEPLPLTTTTYSAPAISAIQHAANVAAYKEFIHTFNDLLANYSKAQSQKATKEPQHAPPMSYQLVQTPLQNIQPPISLNSAFQTEGGFSFVQPPLPSGIQNYMALTSNNPGAALSSLYSQPSIFSPTPVGHPEGSLVGFRQPSGQPQPQYVMGPTTVFHEGYEGRYPQQLFAFTPQHVPEYGTYGQPSGHLLVKPKVEKEQEQLDVKWETLKTGTEKPPKGLLSIVGLPVDAKSNETLSLNLTVNATKA</sequence>
<feature type="signal peptide" evidence="1">
    <location>
        <begin position="1"/>
        <end position="20"/>
    </location>
</feature>
<evidence type="ECO:0008006" key="4">
    <source>
        <dbReference type="Google" id="ProtNLM"/>
    </source>
</evidence>
<dbReference type="AlphaFoldDB" id="A0A1D1VMA9"/>
<evidence type="ECO:0000313" key="3">
    <source>
        <dbReference type="Proteomes" id="UP000186922"/>
    </source>
</evidence>
<comment type="caution">
    <text evidence="2">The sequence shown here is derived from an EMBL/GenBank/DDBJ whole genome shotgun (WGS) entry which is preliminary data.</text>
</comment>
<keyword evidence="1" id="KW-0732">Signal</keyword>
<reference evidence="2 3" key="1">
    <citation type="journal article" date="2016" name="Nat. Commun.">
        <title>Extremotolerant tardigrade genome and improved radiotolerance of human cultured cells by tardigrade-unique protein.</title>
        <authorList>
            <person name="Hashimoto T."/>
            <person name="Horikawa D.D."/>
            <person name="Saito Y."/>
            <person name="Kuwahara H."/>
            <person name="Kozuka-Hata H."/>
            <person name="Shin-I T."/>
            <person name="Minakuchi Y."/>
            <person name="Ohishi K."/>
            <person name="Motoyama A."/>
            <person name="Aizu T."/>
            <person name="Enomoto A."/>
            <person name="Kondo K."/>
            <person name="Tanaka S."/>
            <person name="Hara Y."/>
            <person name="Koshikawa S."/>
            <person name="Sagara H."/>
            <person name="Miura T."/>
            <person name="Yokobori S."/>
            <person name="Miyagawa K."/>
            <person name="Suzuki Y."/>
            <person name="Kubo T."/>
            <person name="Oyama M."/>
            <person name="Kohara Y."/>
            <person name="Fujiyama A."/>
            <person name="Arakawa K."/>
            <person name="Katayama T."/>
            <person name="Toyoda A."/>
            <person name="Kunieda T."/>
        </authorList>
    </citation>
    <scope>NUCLEOTIDE SEQUENCE [LARGE SCALE GENOMIC DNA]</scope>
    <source>
        <strain evidence="2 3">YOKOZUNA-1</strain>
    </source>
</reference>